<comment type="caution">
    <text evidence="1">The sequence shown here is derived from an EMBL/GenBank/DDBJ whole genome shotgun (WGS) entry which is preliminary data.</text>
</comment>
<evidence type="ECO:0000313" key="2">
    <source>
        <dbReference type="Proteomes" id="UP001152888"/>
    </source>
</evidence>
<sequence length="72" mass="8579">MEVIMEQLAAFDLDIAYLRGKGETKKIADEIGFELKFPRLYGRQKNRTNLQTEGTELLVYFWFVFRIKNFNL</sequence>
<evidence type="ECO:0000313" key="1">
    <source>
        <dbReference type="EMBL" id="CAH1976595.1"/>
    </source>
</evidence>
<dbReference type="EMBL" id="CAKOFQ010006849">
    <property type="protein sequence ID" value="CAH1976595.1"/>
    <property type="molecule type" value="Genomic_DNA"/>
</dbReference>
<keyword evidence="2" id="KW-1185">Reference proteome</keyword>
<proteinExistence type="predicted"/>
<reference evidence="1" key="1">
    <citation type="submission" date="2022-03" db="EMBL/GenBank/DDBJ databases">
        <authorList>
            <person name="Sayadi A."/>
        </authorList>
    </citation>
    <scope>NUCLEOTIDE SEQUENCE</scope>
</reference>
<name>A0A9P0KNS8_ACAOB</name>
<protein>
    <submittedName>
        <fullName evidence="1">Uncharacterized protein</fullName>
    </submittedName>
</protein>
<accession>A0A9P0KNS8</accession>
<gene>
    <name evidence="1" type="ORF">ACAOBT_LOCUS12216</name>
</gene>
<dbReference type="Proteomes" id="UP001152888">
    <property type="component" value="Unassembled WGS sequence"/>
</dbReference>
<organism evidence="1 2">
    <name type="scientific">Acanthoscelides obtectus</name>
    <name type="common">Bean weevil</name>
    <name type="synonym">Bruchus obtectus</name>
    <dbReference type="NCBI Taxonomy" id="200917"/>
    <lineage>
        <taxon>Eukaryota</taxon>
        <taxon>Metazoa</taxon>
        <taxon>Ecdysozoa</taxon>
        <taxon>Arthropoda</taxon>
        <taxon>Hexapoda</taxon>
        <taxon>Insecta</taxon>
        <taxon>Pterygota</taxon>
        <taxon>Neoptera</taxon>
        <taxon>Endopterygota</taxon>
        <taxon>Coleoptera</taxon>
        <taxon>Polyphaga</taxon>
        <taxon>Cucujiformia</taxon>
        <taxon>Chrysomeloidea</taxon>
        <taxon>Chrysomelidae</taxon>
        <taxon>Bruchinae</taxon>
        <taxon>Bruchini</taxon>
        <taxon>Acanthoscelides</taxon>
    </lineage>
</organism>
<dbReference type="AlphaFoldDB" id="A0A9P0KNS8"/>